<dbReference type="InterPro" id="IPR003888">
    <property type="entry name" value="FYrich_N"/>
</dbReference>
<dbReference type="AlphaFoldDB" id="A0AAD7M6F5"/>
<accession>A0AAD7M6F5</accession>
<dbReference type="GO" id="GO:0005634">
    <property type="term" value="C:nucleus"/>
    <property type="evidence" value="ECO:0007669"/>
    <property type="project" value="InterPro"/>
</dbReference>
<evidence type="ECO:0000313" key="1">
    <source>
        <dbReference type="EMBL" id="KAJ7970823.1"/>
    </source>
</evidence>
<dbReference type="EMBL" id="JARAOO010000004">
    <property type="protein sequence ID" value="KAJ7970823.1"/>
    <property type="molecule type" value="Genomic_DNA"/>
</dbReference>
<proteinExistence type="predicted"/>
<reference evidence="1" key="1">
    <citation type="journal article" date="2023" name="Science">
        <title>Elucidation of the pathway for biosynthesis of saponin adjuvants from the soapbark tree.</title>
        <authorList>
            <person name="Reed J."/>
            <person name="Orme A."/>
            <person name="El-Demerdash A."/>
            <person name="Owen C."/>
            <person name="Martin L.B.B."/>
            <person name="Misra R.C."/>
            <person name="Kikuchi S."/>
            <person name="Rejzek M."/>
            <person name="Martin A.C."/>
            <person name="Harkess A."/>
            <person name="Leebens-Mack J."/>
            <person name="Louveau T."/>
            <person name="Stephenson M.J."/>
            <person name="Osbourn A."/>
        </authorList>
    </citation>
    <scope>NUCLEOTIDE SEQUENCE</scope>
    <source>
        <strain evidence="1">S10</strain>
    </source>
</reference>
<dbReference type="PROSITE" id="PS51542">
    <property type="entry name" value="FYRN"/>
    <property type="match status" value="1"/>
</dbReference>
<protein>
    <submittedName>
        <fullName evidence="1">Methyl-CpG-binding domain-containing protein 9</fullName>
    </submittedName>
</protein>
<keyword evidence="2" id="KW-1185">Reference proteome</keyword>
<dbReference type="Proteomes" id="UP001163823">
    <property type="component" value="Chromosome 4"/>
</dbReference>
<dbReference type="PANTHER" id="PTHR47162">
    <property type="entry name" value="OS02G0192300 PROTEIN"/>
    <property type="match status" value="1"/>
</dbReference>
<comment type="caution">
    <text evidence="1">The sequence shown here is derived from an EMBL/GenBank/DDBJ whole genome shotgun (WGS) entry which is preliminary data.</text>
</comment>
<sequence>MSTKIPVANGFVENKGTFTSVYHEESSSNDVTASTHQNFTTTTETVMKEDDYSVFQRLGDGLPLQFEDFSVLSLGKADGRPTYFDVNLICPIGYRSCWHDKITGSLFKCEALEGYDSGPIFKRSGVPALNFLIQLGQVFFSTENLGQFVSQTNGESQSKGYVIIDLDDIIDEKDCDDDGSIQLFLSDPVPNENFIFSCLASSSDKAFDAQTSDTLQPIASLINGKTRYLLSDGLGLIGEIGVISVEEQSSSSAWRIMSQEVSNVCNGICKWKEILMFFCKHVDHETCLLRLQNEASSTSLSKFCGLPGSVSIPSVFRQTVS</sequence>
<evidence type="ECO:0000313" key="2">
    <source>
        <dbReference type="Proteomes" id="UP001163823"/>
    </source>
</evidence>
<gene>
    <name evidence="1" type="ORF">O6P43_008946</name>
</gene>
<dbReference type="PANTHER" id="PTHR47162:SF8">
    <property type="entry name" value="METHYL-CPG-BINDING DOMAIN-CONTAINING PROTEIN 9"/>
    <property type="match status" value="1"/>
</dbReference>
<organism evidence="1 2">
    <name type="scientific">Quillaja saponaria</name>
    <name type="common">Soap bark tree</name>
    <dbReference type="NCBI Taxonomy" id="32244"/>
    <lineage>
        <taxon>Eukaryota</taxon>
        <taxon>Viridiplantae</taxon>
        <taxon>Streptophyta</taxon>
        <taxon>Embryophyta</taxon>
        <taxon>Tracheophyta</taxon>
        <taxon>Spermatophyta</taxon>
        <taxon>Magnoliopsida</taxon>
        <taxon>eudicotyledons</taxon>
        <taxon>Gunneridae</taxon>
        <taxon>Pentapetalae</taxon>
        <taxon>rosids</taxon>
        <taxon>fabids</taxon>
        <taxon>Fabales</taxon>
        <taxon>Quillajaceae</taxon>
        <taxon>Quillaja</taxon>
    </lineage>
</organism>
<dbReference type="KEGG" id="qsa:O6P43_008946"/>
<name>A0AAD7M6F5_QUISA</name>